<feature type="domain" description="RING-type" evidence="3">
    <location>
        <begin position="192"/>
        <end position="239"/>
    </location>
</feature>
<dbReference type="PROSITE" id="PS50089">
    <property type="entry name" value="ZF_RING_2"/>
    <property type="match status" value="1"/>
</dbReference>
<keyword evidence="1" id="KW-0479">Metal-binding</keyword>
<evidence type="ECO:0000259" key="3">
    <source>
        <dbReference type="PROSITE" id="PS50089"/>
    </source>
</evidence>
<dbReference type="InterPro" id="IPR001841">
    <property type="entry name" value="Znf_RING"/>
</dbReference>
<name>A0A8J2SIR9_9STRA</name>
<comment type="caution">
    <text evidence="4">The sequence shown here is derived from an EMBL/GenBank/DDBJ whole genome shotgun (WGS) entry which is preliminary data.</text>
</comment>
<dbReference type="AlphaFoldDB" id="A0A8J2SIR9"/>
<dbReference type="Gene3D" id="3.30.40.10">
    <property type="entry name" value="Zinc/RING finger domain, C3HC4 (zinc finger)"/>
    <property type="match status" value="1"/>
</dbReference>
<accession>A0A8J2SIR9</accession>
<dbReference type="SUPFAM" id="SSF57850">
    <property type="entry name" value="RING/U-box"/>
    <property type="match status" value="1"/>
</dbReference>
<feature type="region of interest" description="Disordered" evidence="2">
    <location>
        <begin position="1"/>
        <end position="35"/>
    </location>
</feature>
<organism evidence="4 5">
    <name type="scientific">Pelagomonas calceolata</name>
    <dbReference type="NCBI Taxonomy" id="35677"/>
    <lineage>
        <taxon>Eukaryota</taxon>
        <taxon>Sar</taxon>
        <taxon>Stramenopiles</taxon>
        <taxon>Ochrophyta</taxon>
        <taxon>Pelagophyceae</taxon>
        <taxon>Pelagomonadales</taxon>
        <taxon>Pelagomonadaceae</taxon>
        <taxon>Pelagomonas</taxon>
    </lineage>
</organism>
<evidence type="ECO:0000313" key="4">
    <source>
        <dbReference type="EMBL" id="CAH0372893.1"/>
    </source>
</evidence>
<dbReference type="OrthoDB" id="8062037at2759"/>
<protein>
    <recommendedName>
        <fullName evidence="3">RING-type domain-containing protein</fullName>
    </recommendedName>
</protein>
<evidence type="ECO:0000256" key="2">
    <source>
        <dbReference type="SAM" id="MobiDB-lite"/>
    </source>
</evidence>
<dbReference type="GO" id="GO:0008270">
    <property type="term" value="F:zinc ion binding"/>
    <property type="evidence" value="ECO:0007669"/>
    <property type="project" value="UniProtKB-KW"/>
</dbReference>
<feature type="region of interest" description="Disordered" evidence="2">
    <location>
        <begin position="108"/>
        <end position="128"/>
    </location>
</feature>
<proteinExistence type="predicted"/>
<evidence type="ECO:0000256" key="1">
    <source>
        <dbReference type="PROSITE-ProRule" id="PRU00175"/>
    </source>
</evidence>
<keyword evidence="1" id="KW-0863">Zinc-finger</keyword>
<feature type="compositionally biased region" description="Polar residues" evidence="2">
    <location>
        <begin position="119"/>
        <end position="128"/>
    </location>
</feature>
<keyword evidence="1" id="KW-0862">Zinc</keyword>
<gene>
    <name evidence="4" type="ORF">PECAL_4P00530</name>
</gene>
<dbReference type="InterPro" id="IPR013083">
    <property type="entry name" value="Znf_RING/FYVE/PHD"/>
</dbReference>
<dbReference type="Proteomes" id="UP000789595">
    <property type="component" value="Unassembled WGS sequence"/>
</dbReference>
<evidence type="ECO:0000313" key="5">
    <source>
        <dbReference type="Proteomes" id="UP000789595"/>
    </source>
</evidence>
<reference evidence="4" key="1">
    <citation type="submission" date="2021-11" db="EMBL/GenBank/DDBJ databases">
        <authorList>
            <consortium name="Genoscope - CEA"/>
            <person name="William W."/>
        </authorList>
    </citation>
    <scope>NUCLEOTIDE SEQUENCE</scope>
</reference>
<sequence length="325" mass="33922">MGQPTTAGTASDCPVDTALGAASGEGTAPITPGRITPHCDDDSASAAVVDVATTGPGLKLQWVRRRASLEGCKLTLDSLDSLDLEGARCTPRGDGGLRLRLRGGRRVLIRSPRKDEPTSEPTAEPTQELTDDAKLLDAVAGACAPPTVEDLVAACREAAPTGPAEPPQRLLLTDDASDGEEAGADDAGADVCPVCLEALWRRPVAFFADAGRGRACPHFLHATCAAQIARHSDRCPTCRAPFARPRAMPPLDYADLAWVSTLCDGDGGVRRRDACAALAAQFPFDRAAVEVDLPWDAWGGDVLDAAKLCDVRTGLKAALLGPLKS</sequence>
<keyword evidence="5" id="KW-1185">Reference proteome</keyword>
<dbReference type="EMBL" id="CAKKNE010000004">
    <property type="protein sequence ID" value="CAH0372893.1"/>
    <property type="molecule type" value="Genomic_DNA"/>
</dbReference>